<proteinExistence type="predicted"/>
<gene>
    <name evidence="2" type="ORF">LCGC14_1468940</name>
</gene>
<feature type="region of interest" description="Disordered" evidence="1">
    <location>
        <begin position="136"/>
        <end position="176"/>
    </location>
</feature>
<dbReference type="AlphaFoldDB" id="A0A0F9MER6"/>
<name>A0A0F9MER6_9ZZZZ</name>
<reference evidence="2" key="1">
    <citation type="journal article" date="2015" name="Nature">
        <title>Complex archaea that bridge the gap between prokaryotes and eukaryotes.</title>
        <authorList>
            <person name="Spang A."/>
            <person name="Saw J.H."/>
            <person name="Jorgensen S.L."/>
            <person name="Zaremba-Niedzwiedzka K."/>
            <person name="Martijn J."/>
            <person name="Lind A.E."/>
            <person name="van Eijk R."/>
            <person name="Schleper C."/>
            <person name="Guy L."/>
            <person name="Ettema T.J."/>
        </authorList>
    </citation>
    <scope>NUCLEOTIDE SEQUENCE</scope>
</reference>
<evidence type="ECO:0000256" key="1">
    <source>
        <dbReference type="SAM" id="MobiDB-lite"/>
    </source>
</evidence>
<protein>
    <submittedName>
        <fullName evidence="2">Uncharacterized protein</fullName>
    </submittedName>
</protein>
<sequence>MPREPSTIPLEKVTLNLVEGDKRILGAFYPEKGWSVAAREILKADENPSYDATYGFWQLYGNKNKFTPEEMHKGGFTMNGLARMVAALDYLKDIKIENVHNGQNIELRAIKSKTSDPFAILPNWYEPELRKSQNGIANSEARKAKKSQIAKPLSSVSVGDNGNIVKPKEKKKKVIV</sequence>
<evidence type="ECO:0000313" key="2">
    <source>
        <dbReference type="EMBL" id="KKM67652.1"/>
    </source>
</evidence>
<comment type="caution">
    <text evidence="2">The sequence shown here is derived from an EMBL/GenBank/DDBJ whole genome shotgun (WGS) entry which is preliminary data.</text>
</comment>
<dbReference type="EMBL" id="LAZR01010310">
    <property type="protein sequence ID" value="KKM67652.1"/>
    <property type="molecule type" value="Genomic_DNA"/>
</dbReference>
<accession>A0A0F9MER6</accession>
<organism evidence="2">
    <name type="scientific">marine sediment metagenome</name>
    <dbReference type="NCBI Taxonomy" id="412755"/>
    <lineage>
        <taxon>unclassified sequences</taxon>
        <taxon>metagenomes</taxon>
        <taxon>ecological metagenomes</taxon>
    </lineage>
</organism>